<organism evidence="2 3">
    <name type="scientific">Champsocephalus esox</name>
    <name type="common">pike icefish</name>
    <dbReference type="NCBI Taxonomy" id="159716"/>
    <lineage>
        <taxon>Eukaryota</taxon>
        <taxon>Metazoa</taxon>
        <taxon>Chordata</taxon>
        <taxon>Craniata</taxon>
        <taxon>Vertebrata</taxon>
        <taxon>Euteleostomi</taxon>
        <taxon>Actinopterygii</taxon>
        <taxon>Neopterygii</taxon>
        <taxon>Teleostei</taxon>
        <taxon>Neoteleostei</taxon>
        <taxon>Acanthomorphata</taxon>
        <taxon>Eupercaria</taxon>
        <taxon>Perciformes</taxon>
        <taxon>Notothenioidei</taxon>
        <taxon>Channichthyidae</taxon>
        <taxon>Champsocephalus</taxon>
    </lineage>
</organism>
<evidence type="ECO:0000256" key="1">
    <source>
        <dbReference type="SAM" id="MobiDB-lite"/>
    </source>
</evidence>
<dbReference type="EMBL" id="JAULUE010002059">
    <property type="protein sequence ID" value="KAK5885851.1"/>
    <property type="molecule type" value="Genomic_DNA"/>
</dbReference>
<evidence type="ECO:0000313" key="3">
    <source>
        <dbReference type="Proteomes" id="UP001335648"/>
    </source>
</evidence>
<keyword evidence="3" id="KW-1185">Reference proteome</keyword>
<dbReference type="AlphaFoldDB" id="A0AAN8BII7"/>
<gene>
    <name evidence="2" type="ORF">CesoFtcFv8_016947</name>
</gene>
<dbReference type="Proteomes" id="UP001335648">
    <property type="component" value="Unassembled WGS sequence"/>
</dbReference>
<name>A0AAN8BII7_9TELE</name>
<feature type="region of interest" description="Disordered" evidence="1">
    <location>
        <begin position="1"/>
        <end position="21"/>
    </location>
</feature>
<comment type="caution">
    <text evidence="2">The sequence shown here is derived from an EMBL/GenBank/DDBJ whole genome shotgun (WGS) entry which is preliminary data.</text>
</comment>
<evidence type="ECO:0000313" key="2">
    <source>
        <dbReference type="EMBL" id="KAK5885851.1"/>
    </source>
</evidence>
<reference evidence="2 3" key="1">
    <citation type="journal article" date="2023" name="Mol. Biol. Evol.">
        <title>Genomics of Secondarily Temperate Adaptation in the Only Non-Antarctic Icefish.</title>
        <authorList>
            <person name="Rivera-Colon A.G."/>
            <person name="Rayamajhi N."/>
            <person name="Minhas B.F."/>
            <person name="Madrigal G."/>
            <person name="Bilyk K.T."/>
            <person name="Yoon V."/>
            <person name="Hune M."/>
            <person name="Gregory S."/>
            <person name="Cheng C.H.C."/>
            <person name="Catchen J.M."/>
        </authorList>
    </citation>
    <scope>NUCLEOTIDE SEQUENCE [LARGE SCALE GENOMIC DNA]</scope>
    <source>
        <strain evidence="2">JC2023a</strain>
    </source>
</reference>
<protein>
    <submittedName>
        <fullName evidence="2">Uncharacterized protein</fullName>
    </submittedName>
</protein>
<sequence>MVVAPPRSVSERGVGKGRGKPGGALYSCRGWNNRWRATIRLRGPEGPHNTDISGDVFLHGEGEEVGCWELMREGGGSHLLDDMWMGGGLDMLSNTHTLFAELDAANRDI</sequence>
<proteinExistence type="predicted"/>
<accession>A0AAN8BII7</accession>